<dbReference type="EMBL" id="NAJO01000111">
    <property type="protein sequence ID" value="OQN95318.1"/>
    <property type="molecule type" value="Genomic_DNA"/>
</dbReference>
<feature type="region of interest" description="Disordered" evidence="1">
    <location>
        <begin position="201"/>
        <end position="225"/>
    </location>
</feature>
<evidence type="ECO:0000313" key="2">
    <source>
        <dbReference type="EMBL" id="OQN95318.1"/>
    </source>
</evidence>
<comment type="caution">
    <text evidence="2">The sequence shown here is derived from an EMBL/GenBank/DDBJ whole genome shotgun (WGS) entry which is preliminary data.</text>
</comment>
<reference evidence="3" key="1">
    <citation type="submission" date="2017-03" db="EMBL/GenBank/DDBJ databases">
        <title>Genomes of endolithic fungi from Antarctica.</title>
        <authorList>
            <person name="Coleine C."/>
            <person name="Masonjones S."/>
            <person name="Stajich J.E."/>
        </authorList>
    </citation>
    <scope>NUCLEOTIDE SEQUENCE [LARGE SCALE GENOMIC DNA]</scope>
    <source>
        <strain evidence="3">CCFEE 5527</strain>
    </source>
</reference>
<name>A0A1V8S7X2_9PEZI</name>
<dbReference type="AlphaFoldDB" id="A0A1V8S7X2"/>
<dbReference type="InParanoid" id="A0A1V8S7X2"/>
<evidence type="ECO:0000313" key="3">
    <source>
        <dbReference type="Proteomes" id="UP000192596"/>
    </source>
</evidence>
<accession>A0A1V8S7X2</accession>
<proteinExistence type="predicted"/>
<dbReference type="Proteomes" id="UP000192596">
    <property type="component" value="Unassembled WGS sequence"/>
</dbReference>
<sequence length="225" mass="24838">MNCAFTVLRTHYYANEAGQRLDHSLFKDARFWGMEGISNTKPKYYLTRGLELRSFRTRIVLLFTQEMIDRALVDRATAAGGDNRIDAIRRAIVMLKPKEYLTNINSIYQKAMRLLIAFNKAQQDYAQGFATAIEVLNIEQRGLGTITEAIVDEEADEAYLIPARDGYMELLDANGVERVDLSGTKDHIAGGVPRGIAARSGDAARGGGVAAEPAFTGDDITTSQL</sequence>
<keyword evidence="3" id="KW-1185">Reference proteome</keyword>
<evidence type="ECO:0000256" key="1">
    <source>
        <dbReference type="SAM" id="MobiDB-lite"/>
    </source>
</evidence>
<protein>
    <submittedName>
        <fullName evidence="2">Uncharacterized protein</fullName>
    </submittedName>
</protein>
<organism evidence="2 3">
    <name type="scientific">Cryoendolithus antarcticus</name>
    <dbReference type="NCBI Taxonomy" id="1507870"/>
    <lineage>
        <taxon>Eukaryota</taxon>
        <taxon>Fungi</taxon>
        <taxon>Dikarya</taxon>
        <taxon>Ascomycota</taxon>
        <taxon>Pezizomycotina</taxon>
        <taxon>Dothideomycetes</taxon>
        <taxon>Dothideomycetidae</taxon>
        <taxon>Cladosporiales</taxon>
        <taxon>Cladosporiaceae</taxon>
        <taxon>Cryoendolithus</taxon>
    </lineage>
</organism>
<gene>
    <name evidence="2" type="ORF">B0A48_18709</name>
</gene>
<dbReference type="STRING" id="1507870.A0A1V8S7X2"/>